<gene>
    <name evidence="1" type="ORF">NN4_77810</name>
</gene>
<accession>A0A511MRM5</accession>
<dbReference type="Proteomes" id="UP000321424">
    <property type="component" value="Unassembled WGS sequence"/>
</dbReference>
<dbReference type="InterPro" id="IPR029068">
    <property type="entry name" value="Glyas_Bleomycin-R_OHBP_Dase"/>
</dbReference>
<name>A0A511MRM5_9NOCA</name>
<organism evidence="1 2">
    <name type="scientific">Nocardia ninae NBRC 108245</name>
    <dbReference type="NCBI Taxonomy" id="1210091"/>
    <lineage>
        <taxon>Bacteria</taxon>
        <taxon>Bacillati</taxon>
        <taxon>Actinomycetota</taxon>
        <taxon>Actinomycetes</taxon>
        <taxon>Mycobacteriales</taxon>
        <taxon>Nocardiaceae</taxon>
        <taxon>Nocardia</taxon>
    </lineage>
</organism>
<dbReference type="SUPFAM" id="SSF54593">
    <property type="entry name" value="Glyoxalase/Bleomycin resistance protein/Dihydroxybiphenyl dioxygenase"/>
    <property type="match status" value="1"/>
</dbReference>
<evidence type="ECO:0008006" key="3">
    <source>
        <dbReference type="Google" id="ProtNLM"/>
    </source>
</evidence>
<protein>
    <recommendedName>
        <fullName evidence="3">Glyoxalase</fullName>
    </recommendedName>
</protein>
<evidence type="ECO:0000313" key="1">
    <source>
        <dbReference type="EMBL" id="GEM43262.1"/>
    </source>
</evidence>
<reference evidence="1 2" key="1">
    <citation type="submission" date="2019-07" db="EMBL/GenBank/DDBJ databases">
        <title>Whole genome shotgun sequence of Nocardia ninae NBRC 108245.</title>
        <authorList>
            <person name="Hosoyama A."/>
            <person name="Uohara A."/>
            <person name="Ohji S."/>
            <person name="Ichikawa N."/>
        </authorList>
    </citation>
    <scope>NUCLEOTIDE SEQUENCE [LARGE SCALE GENOMIC DNA]</scope>
    <source>
        <strain evidence="1 2">NBRC 108245</strain>
    </source>
</reference>
<dbReference type="OrthoDB" id="6624781at2"/>
<dbReference type="AlphaFoldDB" id="A0A511MRM5"/>
<proteinExistence type="predicted"/>
<keyword evidence="2" id="KW-1185">Reference proteome</keyword>
<dbReference type="EMBL" id="BJXA01000091">
    <property type="protein sequence ID" value="GEM43262.1"/>
    <property type="molecule type" value="Genomic_DNA"/>
</dbReference>
<dbReference type="Gene3D" id="3.10.180.10">
    <property type="entry name" value="2,3-Dihydroxybiphenyl 1,2-Dioxygenase, domain 1"/>
    <property type="match status" value="1"/>
</dbReference>
<dbReference type="RefSeq" id="WP_147141601.1">
    <property type="nucleotide sequence ID" value="NZ_BJXA01000091.1"/>
</dbReference>
<sequence>MAGEMTMPILPCNSIDEVAEFYRMLGFEQTYRQTRPNPSLVMRWEDIHLHFGAIPGFVPADSYGSCVVLVPDIGALFAAFAEGMRAVHGKLLISGIPRMTRPRKRKNADNLTGFLVVDPGGNWIRFHPKAATPEQPVDAPLGRLRKTLDNAVVMADSHGDNAHGAKILDGTLAREQNTATPVDLVDALTYRAELAVRMGDPDLAGQLLDRSRAIPLTDADRVALAEALSNADELQRILSSTTD</sequence>
<evidence type="ECO:0000313" key="2">
    <source>
        <dbReference type="Proteomes" id="UP000321424"/>
    </source>
</evidence>
<comment type="caution">
    <text evidence="1">The sequence shown here is derived from an EMBL/GenBank/DDBJ whole genome shotgun (WGS) entry which is preliminary data.</text>
</comment>